<dbReference type="AlphaFoldDB" id="W1PFZ8"/>
<name>W1PFZ8_AMBTC</name>
<gene>
    <name evidence="2" type="ORF">AMTR_s00015p00245820</name>
</gene>
<dbReference type="Proteomes" id="UP000017836">
    <property type="component" value="Unassembled WGS sequence"/>
</dbReference>
<dbReference type="eggNOG" id="ENOG502S314">
    <property type="taxonomic scope" value="Eukaryota"/>
</dbReference>
<protein>
    <submittedName>
        <fullName evidence="2">Uncharacterized protein</fullName>
    </submittedName>
</protein>
<feature type="region of interest" description="Disordered" evidence="1">
    <location>
        <begin position="1"/>
        <end position="47"/>
    </location>
</feature>
<evidence type="ECO:0000313" key="2">
    <source>
        <dbReference type="EMBL" id="ERN08922.1"/>
    </source>
</evidence>
<dbReference type="HOGENOM" id="CLU_1367855_0_0_1"/>
<proteinExistence type="predicted"/>
<evidence type="ECO:0000256" key="1">
    <source>
        <dbReference type="SAM" id="MobiDB-lite"/>
    </source>
</evidence>
<dbReference type="PANTHER" id="PTHR33978">
    <property type="entry name" value="SERINE/THREONINE-KINASE"/>
    <property type="match status" value="1"/>
</dbReference>
<evidence type="ECO:0000313" key="3">
    <source>
        <dbReference type="Proteomes" id="UP000017836"/>
    </source>
</evidence>
<feature type="compositionally biased region" description="Basic and acidic residues" evidence="1">
    <location>
        <begin position="16"/>
        <end position="47"/>
    </location>
</feature>
<dbReference type="Gramene" id="ERN08922">
    <property type="protein sequence ID" value="ERN08922"/>
    <property type="gene ID" value="AMTR_s00015p00245820"/>
</dbReference>
<organism evidence="2 3">
    <name type="scientific">Amborella trichopoda</name>
    <dbReference type="NCBI Taxonomy" id="13333"/>
    <lineage>
        <taxon>Eukaryota</taxon>
        <taxon>Viridiplantae</taxon>
        <taxon>Streptophyta</taxon>
        <taxon>Embryophyta</taxon>
        <taxon>Tracheophyta</taxon>
        <taxon>Spermatophyta</taxon>
        <taxon>Magnoliopsida</taxon>
        <taxon>Amborellales</taxon>
        <taxon>Amborellaceae</taxon>
        <taxon>Amborella</taxon>
    </lineage>
</organism>
<dbReference type="PANTHER" id="PTHR33978:SF4">
    <property type="entry name" value="SERINE_THREONINE-KINASE"/>
    <property type="match status" value="1"/>
</dbReference>
<dbReference type="EMBL" id="KI393208">
    <property type="protein sequence ID" value="ERN08922.1"/>
    <property type="molecule type" value="Genomic_DNA"/>
</dbReference>
<sequence>MVNHKEQEPEPTTMVNDKEQEPKHHKEQEPKPKEEEEPSPKEEVEKKASIWDCDSALYDSFELKSFKRQLDSAIASRSYSMPHFSSQHPQFADEMRQQGSVESNFSVDVSWGEKREACVERKRSSRISRSLNKLLRLVFRPKQAAGNLTIVGMDGWSYMVYPQDFNRQPTAVAGVEPELDIEIISGSARFNGTQAGIPCG</sequence>
<accession>W1PFZ8</accession>
<keyword evidence="3" id="KW-1185">Reference proteome</keyword>
<reference evidence="3" key="1">
    <citation type="journal article" date="2013" name="Science">
        <title>The Amborella genome and the evolution of flowering plants.</title>
        <authorList>
            <consortium name="Amborella Genome Project"/>
        </authorList>
    </citation>
    <scope>NUCLEOTIDE SEQUENCE [LARGE SCALE GENOMIC DNA]</scope>
</reference>